<dbReference type="Gene3D" id="2.120.10.30">
    <property type="entry name" value="TolB, C-terminal domain"/>
    <property type="match status" value="1"/>
</dbReference>
<name>A0A382JI02_9ZZZZ</name>
<sequence>VLDQSGKVLERIGDMGYGFATGQFAAPHGLCLDSNLSIYVAEVARTNMSHYTTPPDVLRSFQKLVKV</sequence>
<feature type="non-terminal residue" evidence="1">
    <location>
        <position position="1"/>
    </location>
</feature>
<gene>
    <name evidence="1" type="ORF">METZ01_LOCUS264624</name>
</gene>
<reference evidence="1" key="1">
    <citation type="submission" date="2018-05" db="EMBL/GenBank/DDBJ databases">
        <authorList>
            <person name="Lanie J.A."/>
            <person name="Ng W.-L."/>
            <person name="Kazmierczak K.M."/>
            <person name="Andrzejewski T.M."/>
            <person name="Davidsen T.M."/>
            <person name="Wayne K.J."/>
            <person name="Tettelin H."/>
            <person name="Glass J.I."/>
            <person name="Rusch D."/>
            <person name="Podicherti R."/>
            <person name="Tsui H.-C.T."/>
            <person name="Winkler M.E."/>
        </authorList>
    </citation>
    <scope>NUCLEOTIDE SEQUENCE</scope>
</reference>
<dbReference type="InterPro" id="IPR011042">
    <property type="entry name" value="6-blade_b-propeller_TolB-like"/>
</dbReference>
<proteinExistence type="predicted"/>
<dbReference type="AlphaFoldDB" id="A0A382JI02"/>
<evidence type="ECO:0000313" key="1">
    <source>
        <dbReference type="EMBL" id="SVC11770.1"/>
    </source>
</evidence>
<evidence type="ECO:0008006" key="2">
    <source>
        <dbReference type="Google" id="ProtNLM"/>
    </source>
</evidence>
<organism evidence="1">
    <name type="scientific">marine metagenome</name>
    <dbReference type="NCBI Taxonomy" id="408172"/>
    <lineage>
        <taxon>unclassified sequences</taxon>
        <taxon>metagenomes</taxon>
        <taxon>ecological metagenomes</taxon>
    </lineage>
</organism>
<protein>
    <recommendedName>
        <fullName evidence="2">SMP-30/Gluconolactonase/LRE-like region domain-containing protein</fullName>
    </recommendedName>
</protein>
<accession>A0A382JI02</accession>
<dbReference type="EMBL" id="UINC01074512">
    <property type="protein sequence ID" value="SVC11770.1"/>
    <property type="molecule type" value="Genomic_DNA"/>
</dbReference>